<evidence type="ECO:0000256" key="1">
    <source>
        <dbReference type="ARBA" id="ARBA00023125"/>
    </source>
</evidence>
<gene>
    <name evidence="4" type="ORF">GQE98_00205</name>
</gene>
<dbReference type="PRINTS" id="PR00455">
    <property type="entry name" value="HTHTETR"/>
</dbReference>
<evidence type="ECO:0000256" key="2">
    <source>
        <dbReference type="PROSITE-ProRule" id="PRU00335"/>
    </source>
</evidence>
<evidence type="ECO:0000313" key="4">
    <source>
        <dbReference type="EMBL" id="MZR29045.1"/>
    </source>
</evidence>
<organism evidence="4 5">
    <name type="scientific">Sneathiella litorea</name>
    <dbReference type="NCBI Taxonomy" id="2606216"/>
    <lineage>
        <taxon>Bacteria</taxon>
        <taxon>Pseudomonadati</taxon>
        <taxon>Pseudomonadota</taxon>
        <taxon>Alphaproteobacteria</taxon>
        <taxon>Sneathiellales</taxon>
        <taxon>Sneathiellaceae</taxon>
        <taxon>Sneathiella</taxon>
    </lineage>
</organism>
<dbReference type="Pfam" id="PF00440">
    <property type="entry name" value="TetR_N"/>
    <property type="match status" value="1"/>
</dbReference>
<proteinExistence type="predicted"/>
<comment type="caution">
    <text evidence="4">The sequence shown here is derived from an EMBL/GenBank/DDBJ whole genome shotgun (WGS) entry which is preliminary data.</text>
</comment>
<keyword evidence="1 2" id="KW-0238">DNA-binding</keyword>
<evidence type="ECO:0000259" key="3">
    <source>
        <dbReference type="PROSITE" id="PS50977"/>
    </source>
</evidence>
<reference evidence="4 5" key="1">
    <citation type="submission" date="2019-12" db="EMBL/GenBank/DDBJ databases">
        <title>Snethiella sp. nov. sp. isolated from sea sand.</title>
        <authorList>
            <person name="Kim J."/>
            <person name="Jeong S.E."/>
            <person name="Jung H.S."/>
            <person name="Jeon C.O."/>
        </authorList>
    </citation>
    <scope>NUCLEOTIDE SEQUENCE [LARGE SCALE GENOMIC DNA]</scope>
    <source>
        <strain evidence="4 5">DP05</strain>
    </source>
</reference>
<dbReference type="InterPro" id="IPR009057">
    <property type="entry name" value="Homeodomain-like_sf"/>
</dbReference>
<dbReference type="InterPro" id="IPR001647">
    <property type="entry name" value="HTH_TetR"/>
</dbReference>
<feature type="domain" description="HTH tetR-type" evidence="3">
    <location>
        <begin position="26"/>
        <end position="86"/>
    </location>
</feature>
<dbReference type="Proteomes" id="UP000476030">
    <property type="component" value="Unassembled WGS sequence"/>
</dbReference>
<dbReference type="Gene3D" id="1.10.357.10">
    <property type="entry name" value="Tetracycline Repressor, domain 2"/>
    <property type="match status" value="1"/>
</dbReference>
<name>A0A6L8W237_9PROT</name>
<dbReference type="PANTHER" id="PTHR30055">
    <property type="entry name" value="HTH-TYPE TRANSCRIPTIONAL REGULATOR RUTR"/>
    <property type="match status" value="1"/>
</dbReference>
<dbReference type="RefSeq" id="WP_161313539.1">
    <property type="nucleotide sequence ID" value="NZ_WTUW01000001.1"/>
</dbReference>
<keyword evidence="5" id="KW-1185">Reference proteome</keyword>
<dbReference type="EMBL" id="WTUW01000001">
    <property type="protein sequence ID" value="MZR29045.1"/>
    <property type="molecule type" value="Genomic_DNA"/>
</dbReference>
<dbReference type="AlphaFoldDB" id="A0A6L8W237"/>
<accession>A0A6L8W237</accession>
<dbReference type="PROSITE" id="PS50977">
    <property type="entry name" value="HTH_TETR_2"/>
    <property type="match status" value="1"/>
</dbReference>
<evidence type="ECO:0000313" key="5">
    <source>
        <dbReference type="Proteomes" id="UP000476030"/>
    </source>
</evidence>
<feature type="DNA-binding region" description="H-T-H motif" evidence="2">
    <location>
        <begin position="49"/>
        <end position="68"/>
    </location>
</feature>
<dbReference type="PANTHER" id="PTHR30055:SF226">
    <property type="entry name" value="HTH-TYPE TRANSCRIPTIONAL REGULATOR PKSA"/>
    <property type="match status" value="1"/>
</dbReference>
<dbReference type="GO" id="GO:0003700">
    <property type="term" value="F:DNA-binding transcription factor activity"/>
    <property type="evidence" value="ECO:0007669"/>
    <property type="project" value="TreeGrafter"/>
</dbReference>
<sequence length="214" mass="24492">MFQGDVFGVIAPDKSGKRRRQEERRAETRQRLVDATIMLLHEKGAGQLTMADVAREAGLTRGAIQYHFDNPKSLLVASIEEIANRLSWHLDASGLISLPLNERIDRIVDDYWEGFRGFNYAAFIEIAVRGRQDPDFQEAITSTLEELEHKRADVWQAVFADTGRSREEVLSWRHMLLVTLRGLALTNMIAGGNEKVSLQIDQFKAMFRRYLTEK</sequence>
<protein>
    <submittedName>
        <fullName evidence="4">TetR family transcriptional regulator</fullName>
    </submittedName>
</protein>
<dbReference type="InterPro" id="IPR050109">
    <property type="entry name" value="HTH-type_TetR-like_transc_reg"/>
</dbReference>
<dbReference type="SUPFAM" id="SSF46689">
    <property type="entry name" value="Homeodomain-like"/>
    <property type="match status" value="1"/>
</dbReference>
<dbReference type="GO" id="GO:0000976">
    <property type="term" value="F:transcription cis-regulatory region binding"/>
    <property type="evidence" value="ECO:0007669"/>
    <property type="project" value="TreeGrafter"/>
</dbReference>